<dbReference type="PANTHER" id="PTHR31533">
    <property type="entry name" value="GPI-ANCHORED PROTEIN LLG1-RELATED-RELATED"/>
    <property type="match status" value="1"/>
</dbReference>
<dbReference type="Proteomes" id="UP001293254">
    <property type="component" value="Unassembled WGS sequence"/>
</dbReference>
<sequence>MGAERSLLLVFLSFLVLRVASSHYISNKGLHIHASASRSLQQQTSTCKAVDNLNYTLMTSQCKGPHYTPEACCRPLKQLLCPIAKLFNDLTSPCGRIFFCNVDYYGKYPPSLFARICKEGPVGLDCQKI</sequence>
<feature type="chain" id="PRO_5042255537" evidence="1">
    <location>
        <begin position="23"/>
        <end position="129"/>
    </location>
</feature>
<dbReference type="InterPro" id="IPR039307">
    <property type="entry name" value="LORELEI-like"/>
</dbReference>
<evidence type="ECO:0000313" key="3">
    <source>
        <dbReference type="EMBL" id="KAK4420120.1"/>
    </source>
</evidence>
<evidence type="ECO:0000259" key="2">
    <source>
        <dbReference type="Pfam" id="PF26578"/>
    </source>
</evidence>
<evidence type="ECO:0000313" key="4">
    <source>
        <dbReference type="Proteomes" id="UP001293254"/>
    </source>
</evidence>
<dbReference type="EMBL" id="JACGWO010000009">
    <property type="protein sequence ID" value="KAK4420120.1"/>
    <property type="molecule type" value="Genomic_DNA"/>
</dbReference>
<dbReference type="PANTHER" id="PTHR31533:SF35">
    <property type="entry name" value="GPI-ANCHORED PROTEIN LLG2-RELATED"/>
    <property type="match status" value="1"/>
</dbReference>
<reference evidence="3" key="1">
    <citation type="submission" date="2020-06" db="EMBL/GenBank/DDBJ databases">
        <authorList>
            <person name="Li T."/>
            <person name="Hu X."/>
            <person name="Zhang T."/>
            <person name="Song X."/>
            <person name="Zhang H."/>
            <person name="Dai N."/>
            <person name="Sheng W."/>
            <person name="Hou X."/>
            <person name="Wei L."/>
        </authorList>
    </citation>
    <scope>NUCLEOTIDE SEQUENCE</scope>
    <source>
        <strain evidence="3">3651</strain>
        <tissue evidence="3">Leaf</tissue>
    </source>
</reference>
<dbReference type="AlphaFoldDB" id="A0AAE1XXZ3"/>
<dbReference type="Pfam" id="PF26578">
    <property type="entry name" value="LLG1"/>
    <property type="match status" value="1"/>
</dbReference>
<feature type="signal peptide" evidence="1">
    <location>
        <begin position="1"/>
        <end position="22"/>
    </location>
</feature>
<name>A0AAE1XXZ3_9LAMI</name>
<comment type="caution">
    <text evidence="3">The sequence shown here is derived from an EMBL/GenBank/DDBJ whole genome shotgun (WGS) entry which is preliminary data.</text>
</comment>
<feature type="domain" description="GPI-anchored protein LLG1-like" evidence="2">
    <location>
        <begin position="51"/>
        <end position="124"/>
    </location>
</feature>
<dbReference type="InterPro" id="IPR058888">
    <property type="entry name" value="LLG1-like"/>
</dbReference>
<organism evidence="3 4">
    <name type="scientific">Sesamum alatum</name>
    <dbReference type="NCBI Taxonomy" id="300844"/>
    <lineage>
        <taxon>Eukaryota</taxon>
        <taxon>Viridiplantae</taxon>
        <taxon>Streptophyta</taxon>
        <taxon>Embryophyta</taxon>
        <taxon>Tracheophyta</taxon>
        <taxon>Spermatophyta</taxon>
        <taxon>Magnoliopsida</taxon>
        <taxon>eudicotyledons</taxon>
        <taxon>Gunneridae</taxon>
        <taxon>Pentapetalae</taxon>
        <taxon>asterids</taxon>
        <taxon>lamiids</taxon>
        <taxon>Lamiales</taxon>
        <taxon>Pedaliaceae</taxon>
        <taxon>Sesamum</taxon>
    </lineage>
</organism>
<proteinExistence type="predicted"/>
<gene>
    <name evidence="3" type="ORF">Salat_2424900</name>
</gene>
<reference evidence="3" key="2">
    <citation type="journal article" date="2024" name="Plant">
        <title>Genomic evolution and insights into agronomic trait innovations of Sesamum species.</title>
        <authorList>
            <person name="Miao H."/>
            <person name="Wang L."/>
            <person name="Qu L."/>
            <person name="Liu H."/>
            <person name="Sun Y."/>
            <person name="Le M."/>
            <person name="Wang Q."/>
            <person name="Wei S."/>
            <person name="Zheng Y."/>
            <person name="Lin W."/>
            <person name="Duan Y."/>
            <person name="Cao H."/>
            <person name="Xiong S."/>
            <person name="Wang X."/>
            <person name="Wei L."/>
            <person name="Li C."/>
            <person name="Ma Q."/>
            <person name="Ju M."/>
            <person name="Zhao R."/>
            <person name="Li G."/>
            <person name="Mu C."/>
            <person name="Tian Q."/>
            <person name="Mei H."/>
            <person name="Zhang T."/>
            <person name="Gao T."/>
            <person name="Zhang H."/>
        </authorList>
    </citation>
    <scope>NUCLEOTIDE SEQUENCE</scope>
    <source>
        <strain evidence="3">3651</strain>
    </source>
</reference>
<evidence type="ECO:0000256" key="1">
    <source>
        <dbReference type="SAM" id="SignalP"/>
    </source>
</evidence>
<protein>
    <submittedName>
        <fullName evidence="3">GPI-anchored protein LLG3</fullName>
    </submittedName>
</protein>
<accession>A0AAE1XXZ3</accession>
<keyword evidence="4" id="KW-1185">Reference proteome</keyword>
<keyword evidence="1" id="KW-0732">Signal</keyword>